<dbReference type="Proteomes" id="UP000177122">
    <property type="component" value="Unassembled WGS sequence"/>
</dbReference>
<dbReference type="Pfam" id="PF01471">
    <property type="entry name" value="PG_binding_1"/>
    <property type="match status" value="1"/>
</dbReference>
<feature type="domain" description="Peptidoglycan binding-like" evidence="2">
    <location>
        <begin position="31"/>
        <end position="76"/>
    </location>
</feature>
<comment type="caution">
    <text evidence="3">The sequence shown here is derived from an EMBL/GenBank/DDBJ whole genome shotgun (WGS) entry which is preliminary data.</text>
</comment>
<evidence type="ECO:0000313" key="3">
    <source>
        <dbReference type="EMBL" id="OGZ06091.1"/>
    </source>
</evidence>
<dbReference type="SUPFAM" id="SSF63817">
    <property type="entry name" value="Sortase"/>
    <property type="match status" value="1"/>
</dbReference>
<evidence type="ECO:0000256" key="1">
    <source>
        <dbReference type="ARBA" id="ARBA00022801"/>
    </source>
</evidence>
<gene>
    <name evidence="3" type="ORF">A2845_01600</name>
</gene>
<name>A0A1G2CZN0_9BACT</name>
<organism evidence="3 4">
    <name type="scientific">Candidatus Lloydbacteria bacterium RIFCSPHIGHO2_01_FULL_49_22</name>
    <dbReference type="NCBI Taxonomy" id="1798658"/>
    <lineage>
        <taxon>Bacteria</taxon>
        <taxon>Candidatus Lloydiibacteriota</taxon>
    </lineage>
</organism>
<evidence type="ECO:0000259" key="2">
    <source>
        <dbReference type="Pfam" id="PF01471"/>
    </source>
</evidence>
<dbReference type="InterPro" id="IPR036365">
    <property type="entry name" value="PGBD-like_sf"/>
</dbReference>
<dbReference type="InterPro" id="IPR005754">
    <property type="entry name" value="Sortase"/>
</dbReference>
<dbReference type="InterPro" id="IPR023365">
    <property type="entry name" value="Sortase_dom-sf"/>
</dbReference>
<dbReference type="Gene3D" id="1.10.101.10">
    <property type="entry name" value="PGBD-like superfamily/PGBD"/>
    <property type="match status" value="1"/>
</dbReference>
<dbReference type="GO" id="GO:0016787">
    <property type="term" value="F:hydrolase activity"/>
    <property type="evidence" value="ECO:0007669"/>
    <property type="project" value="UniProtKB-KW"/>
</dbReference>
<dbReference type="InterPro" id="IPR002477">
    <property type="entry name" value="Peptidoglycan-bd-like"/>
</dbReference>
<dbReference type="EMBL" id="MHLI01000005">
    <property type="protein sequence ID" value="OGZ06091.1"/>
    <property type="molecule type" value="Genomic_DNA"/>
</dbReference>
<accession>A0A1G2CZN0</accession>
<evidence type="ECO:0000313" key="4">
    <source>
        <dbReference type="Proteomes" id="UP000177122"/>
    </source>
</evidence>
<dbReference type="CDD" id="cd05829">
    <property type="entry name" value="Sortase_F"/>
    <property type="match status" value="1"/>
</dbReference>
<reference evidence="3 4" key="1">
    <citation type="journal article" date="2016" name="Nat. Commun.">
        <title>Thousands of microbial genomes shed light on interconnected biogeochemical processes in an aquifer system.</title>
        <authorList>
            <person name="Anantharaman K."/>
            <person name="Brown C.T."/>
            <person name="Hug L.A."/>
            <person name="Sharon I."/>
            <person name="Castelle C.J."/>
            <person name="Probst A.J."/>
            <person name="Thomas B.C."/>
            <person name="Singh A."/>
            <person name="Wilkins M.J."/>
            <person name="Karaoz U."/>
            <person name="Brodie E.L."/>
            <person name="Williams K.H."/>
            <person name="Hubbard S.S."/>
            <person name="Banfield J.F."/>
        </authorList>
    </citation>
    <scope>NUCLEOTIDE SEQUENCE [LARGE SCALE GENOMIC DNA]</scope>
</reference>
<keyword evidence="1" id="KW-0378">Hydrolase</keyword>
<sequence>MLGSNASAESAPSAFSAAELTFTRNLTVGARGSDVSALQQFLIAGGFLNIATPTGYFGALTRTALGKWQASMDIAPSVGFFGPISRAKLYITTTAVPISVIRIPDIIVGTTTAPTAGTTTIPMVDTNSGLPIRLNIPKLNVDANVQHNGLTQAGAMEIPNNIVDVGWFTGSAQPGEIGTAVMTGHVAQIRGGVLTKPGVFMNLRELRAGDRLSVTNDRGESFTYAVRESRLYDPNSDATTVFVSADGGAHLNIITCEGTWNPGQLSYSERLVVFTDAVR</sequence>
<dbReference type="SUPFAM" id="SSF47090">
    <property type="entry name" value="PGBD-like"/>
    <property type="match status" value="1"/>
</dbReference>
<dbReference type="Pfam" id="PF04203">
    <property type="entry name" value="Sortase"/>
    <property type="match status" value="1"/>
</dbReference>
<protein>
    <recommendedName>
        <fullName evidence="2">Peptidoglycan binding-like domain-containing protein</fullName>
    </recommendedName>
</protein>
<dbReference type="InterPro" id="IPR036366">
    <property type="entry name" value="PGBDSf"/>
</dbReference>
<dbReference type="AlphaFoldDB" id="A0A1G2CZN0"/>
<dbReference type="InterPro" id="IPR042001">
    <property type="entry name" value="Sortase_F"/>
</dbReference>
<proteinExistence type="predicted"/>
<dbReference type="Gene3D" id="2.40.260.10">
    <property type="entry name" value="Sortase"/>
    <property type="match status" value="1"/>
</dbReference>